<name>A0A7G9TAP8_PSEMX</name>
<evidence type="ECO:0000313" key="2">
    <source>
        <dbReference type="Proteomes" id="UP000515838"/>
    </source>
</evidence>
<dbReference type="GO" id="GO:0004521">
    <property type="term" value="F:RNA endonuclease activity"/>
    <property type="evidence" value="ECO:0007669"/>
    <property type="project" value="TreeGrafter"/>
</dbReference>
<protein>
    <submittedName>
        <fullName evidence="1">Type II toxin-antitoxin system PemK/MazF family toxin</fullName>
    </submittedName>
</protein>
<dbReference type="AlphaFoldDB" id="A0A7G9TAP8"/>
<dbReference type="InterPro" id="IPR011067">
    <property type="entry name" value="Plasmid_toxin/cell-grow_inhib"/>
</dbReference>
<dbReference type="PANTHER" id="PTHR33988:SF2">
    <property type="entry name" value="ENDORIBONUCLEASE MAZF"/>
    <property type="match status" value="1"/>
</dbReference>
<dbReference type="Proteomes" id="UP000515838">
    <property type="component" value="Chromosome"/>
</dbReference>
<dbReference type="SUPFAM" id="SSF50118">
    <property type="entry name" value="Cell growth inhibitor/plasmid maintenance toxic component"/>
    <property type="match status" value="1"/>
</dbReference>
<dbReference type="InterPro" id="IPR003477">
    <property type="entry name" value="PemK-like"/>
</dbReference>
<organism evidence="1 2">
    <name type="scientific">Pseudoxanthomonas mexicana</name>
    <dbReference type="NCBI Taxonomy" id="128785"/>
    <lineage>
        <taxon>Bacteria</taxon>
        <taxon>Pseudomonadati</taxon>
        <taxon>Pseudomonadota</taxon>
        <taxon>Gammaproteobacteria</taxon>
        <taxon>Lysobacterales</taxon>
        <taxon>Lysobacteraceae</taxon>
        <taxon>Pseudoxanthomonas</taxon>
    </lineage>
</organism>
<dbReference type="GO" id="GO:0003677">
    <property type="term" value="F:DNA binding"/>
    <property type="evidence" value="ECO:0007669"/>
    <property type="project" value="InterPro"/>
</dbReference>
<sequence>MDRELDAPVPARVIHRGDIFWVAADASRGSIPGVPHPHVVVQDDVFNHSRIGTVVVCALSSNLHRAPEPGVVLLDAGEGGLARQSVVIASQISSLYKHRLQDHIGRLSEARVDQIVAALRFLQASYHR</sequence>
<evidence type="ECO:0000313" key="1">
    <source>
        <dbReference type="EMBL" id="QNN77173.1"/>
    </source>
</evidence>
<dbReference type="Gene3D" id="2.30.30.110">
    <property type="match status" value="1"/>
</dbReference>
<gene>
    <name evidence="1" type="ORF">IAE60_14765</name>
</gene>
<proteinExistence type="predicted"/>
<dbReference type="GeneID" id="81472246"/>
<dbReference type="GO" id="GO:0006402">
    <property type="term" value="P:mRNA catabolic process"/>
    <property type="evidence" value="ECO:0007669"/>
    <property type="project" value="TreeGrafter"/>
</dbReference>
<dbReference type="Pfam" id="PF02452">
    <property type="entry name" value="PemK_toxin"/>
    <property type="match status" value="1"/>
</dbReference>
<reference evidence="1 2" key="1">
    <citation type="submission" date="2020-08" db="EMBL/GenBank/DDBJ databases">
        <title>Streptomycin Non-resistant strain, P. mexicana.</title>
        <authorList>
            <person name="Ganesh-Kumar S."/>
            <person name="Zhe T."/>
            <person name="Yu Z."/>
            <person name="Min Y."/>
        </authorList>
    </citation>
    <scope>NUCLEOTIDE SEQUENCE [LARGE SCALE GENOMIC DNA]</scope>
    <source>
        <strain evidence="1 2">GTZY2</strain>
    </source>
</reference>
<accession>A0A7G9TAP8</accession>
<dbReference type="EMBL" id="CP060731">
    <property type="protein sequence ID" value="QNN77173.1"/>
    <property type="molecule type" value="Genomic_DNA"/>
</dbReference>
<dbReference type="PANTHER" id="PTHR33988">
    <property type="entry name" value="ENDORIBONUCLEASE MAZF-RELATED"/>
    <property type="match status" value="1"/>
</dbReference>
<dbReference type="RefSeq" id="WP_187572828.1">
    <property type="nucleotide sequence ID" value="NZ_CP060731.1"/>
</dbReference>
<dbReference type="GO" id="GO:0016075">
    <property type="term" value="P:rRNA catabolic process"/>
    <property type="evidence" value="ECO:0007669"/>
    <property type="project" value="TreeGrafter"/>
</dbReference>